<dbReference type="OrthoDB" id="9794086at2"/>
<dbReference type="SFLD" id="SFLDG01129">
    <property type="entry name" value="C1.5:_HAD__Beta-PGM__Phosphata"/>
    <property type="match status" value="1"/>
</dbReference>
<organism evidence="2 3">
    <name type="scientific">Thiospirochaeta perfilievii</name>
    <dbReference type="NCBI Taxonomy" id="252967"/>
    <lineage>
        <taxon>Bacteria</taxon>
        <taxon>Pseudomonadati</taxon>
        <taxon>Spirochaetota</taxon>
        <taxon>Spirochaetia</taxon>
        <taxon>Spirochaetales</taxon>
        <taxon>Spirochaetaceae</taxon>
        <taxon>Thiospirochaeta</taxon>
    </lineage>
</organism>
<protein>
    <submittedName>
        <fullName evidence="2">HAD family hydrolase</fullName>
    </submittedName>
</protein>
<gene>
    <name evidence="2" type="ORF">EW093_02510</name>
</gene>
<dbReference type="Proteomes" id="UP000323824">
    <property type="component" value="Chromosome"/>
</dbReference>
<evidence type="ECO:0000256" key="1">
    <source>
        <dbReference type="ARBA" id="ARBA00022801"/>
    </source>
</evidence>
<reference evidence="2 3" key="1">
    <citation type="submission" date="2019-02" db="EMBL/GenBank/DDBJ databases">
        <authorList>
            <person name="Fomenkov A."/>
            <person name="Dubinina G."/>
            <person name="Grabovich M."/>
            <person name="Vincze T."/>
            <person name="Roberts R.J."/>
        </authorList>
    </citation>
    <scope>NUCLEOTIDE SEQUENCE [LARGE SCALE GENOMIC DNA]</scope>
    <source>
        <strain evidence="2 3">P</strain>
    </source>
</reference>
<dbReference type="EMBL" id="CP035807">
    <property type="protein sequence ID" value="QEN03616.1"/>
    <property type="molecule type" value="Genomic_DNA"/>
</dbReference>
<dbReference type="RefSeq" id="WP_149566874.1">
    <property type="nucleotide sequence ID" value="NZ_CP035807.1"/>
</dbReference>
<name>A0A5C1Q9Z4_9SPIO</name>
<dbReference type="Pfam" id="PF00702">
    <property type="entry name" value="Hydrolase"/>
    <property type="match status" value="1"/>
</dbReference>
<evidence type="ECO:0000313" key="3">
    <source>
        <dbReference type="Proteomes" id="UP000323824"/>
    </source>
</evidence>
<dbReference type="InterPro" id="IPR023214">
    <property type="entry name" value="HAD_sf"/>
</dbReference>
<dbReference type="PANTHER" id="PTHR43316:SF3">
    <property type="entry name" value="HALOACID DEHALOGENASE, TYPE II (AFU_ORTHOLOGUE AFUA_2G07750)-RELATED"/>
    <property type="match status" value="1"/>
</dbReference>
<dbReference type="Gene3D" id="3.40.50.1000">
    <property type="entry name" value="HAD superfamily/HAD-like"/>
    <property type="match status" value="1"/>
</dbReference>
<dbReference type="SUPFAM" id="SSF56784">
    <property type="entry name" value="HAD-like"/>
    <property type="match status" value="1"/>
</dbReference>
<dbReference type="SFLD" id="SFLDS00003">
    <property type="entry name" value="Haloacid_Dehalogenase"/>
    <property type="match status" value="1"/>
</dbReference>
<dbReference type="InterPro" id="IPR036412">
    <property type="entry name" value="HAD-like_sf"/>
</dbReference>
<reference evidence="2 3" key="2">
    <citation type="submission" date="2019-09" db="EMBL/GenBank/DDBJ databases">
        <title>Complete Genome Sequence and Methylome Analysis of free living Spirochaetas.</title>
        <authorList>
            <person name="Leshcheva N."/>
            <person name="Mikheeva N."/>
        </authorList>
    </citation>
    <scope>NUCLEOTIDE SEQUENCE [LARGE SCALE GENOMIC DNA]</scope>
    <source>
        <strain evidence="2 3">P</strain>
    </source>
</reference>
<dbReference type="GO" id="GO:0016787">
    <property type="term" value="F:hydrolase activity"/>
    <property type="evidence" value="ECO:0007669"/>
    <property type="project" value="UniProtKB-KW"/>
</dbReference>
<dbReference type="PANTHER" id="PTHR43316">
    <property type="entry name" value="HYDROLASE, HALOACID DELAHOGENASE-RELATED"/>
    <property type="match status" value="1"/>
</dbReference>
<keyword evidence="3" id="KW-1185">Reference proteome</keyword>
<dbReference type="Gene3D" id="1.10.150.520">
    <property type="match status" value="1"/>
</dbReference>
<proteinExistence type="predicted"/>
<dbReference type="AlphaFoldDB" id="A0A5C1Q9Z4"/>
<keyword evidence="1 2" id="KW-0378">Hydrolase</keyword>
<dbReference type="InterPro" id="IPR051540">
    <property type="entry name" value="S-2-haloacid_dehalogenase"/>
</dbReference>
<accession>A0A5C1Q9Z4</accession>
<sequence>MNIKAVIFDIDGTFYPNWRMNLMTFPVVLRNIRLFSAFATVRKELRLMPDKHVDNFYEIQADLTAKKLGLPVDQVMKKIESDIYTEWTASLKRVKPFDNVRNVIVELQNRGFKTACLSDFPILDKLKYFGLDDLFENSAYTCEACGHLKPHPDAYSYVMEKVGVKPEEILYVGNSYQYDILGSKKAGMYAAHISKKEIDGDVKADFTFKNYYEFISKFDNLIKGV</sequence>
<evidence type="ECO:0000313" key="2">
    <source>
        <dbReference type="EMBL" id="QEN03616.1"/>
    </source>
</evidence>
<dbReference type="KEGG" id="sper:EW093_02510"/>